<feature type="region of interest" description="Disordered" evidence="1">
    <location>
        <begin position="111"/>
        <end position="134"/>
    </location>
</feature>
<sequence>MMAENTDDNVPQNKTRQSKDYPPNFIPGETLEQITDSSMSDDHPECSRTENKNENQKQKKCSARWDVDIKSDQSDQSIISDDTFFRNDSISSCDSGYVSRKGTGSSVYFEKDEEIQQHRQNPPLQFDGHSRCQH</sequence>
<accession>A0AAN9CTF7</accession>
<comment type="caution">
    <text evidence="2">The sequence shown here is derived from an EMBL/GenBank/DDBJ whole genome shotgun (WGS) entry which is preliminary data.</text>
</comment>
<feature type="region of interest" description="Disordered" evidence="1">
    <location>
        <begin position="1"/>
        <end position="63"/>
    </location>
</feature>
<dbReference type="AlphaFoldDB" id="A0AAN9CTF7"/>
<proteinExistence type="predicted"/>
<dbReference type="EMBL" id="JAYKXH010000014">
    <property type="protein sequence ID" value="KAK7146266.1"/>
    <property type="molecule type" value="Genomic_DNA"/>
</dbReference>
<evidence type="ECO:0000256" key="1">
    <source>
        <dbReference type="SAM" id="MobiDB-lite"/>
    </source>
</evidence>
<evidence type="ECO:0000313" key="3">
    <source>
        <dbReference type="Proteomes" id="UP001364617"/>
    </source>
</evidence>
<feature type="compositionally biased region" description="Basic and acidic residues" evidence="1">
    <location>
        <begin position="40"/>
        <end position="63"/>
    </location>
</feature>
<organism evidence="2 3">
    <name type="scientific">Phoxinus phoxinus</name>
    <name type="common">Eurasian minnow</name>
    <dbReference type="NCBI Taxonomy" id="58324"/>
    <lineage>
        <taxon>Eukaryota</taxon>
        <taxon>Metazoa</taxon>
        <taxon>Chordata</taxon>
        <taxon>Craniata</taxon>
        <taxon>Vertebrata</taxon>
        <taxon>Euteleostomi</taxon>
        <taxon>Actinopterygii</taxon>
        <taxon>Neopterygii</taxon>
        <taxon>Teleostei</taxon>
        <taxon>Ostariophysi</taxon>
        <taxon>Cypriniformes</taxon>
        <taxon>Leuciscidae</taxon>
        <taxon>Phoxininae</taxon>
        <taxon>Phoxinus</taxon>
    </lineage>
</organism>
<protein>
    <submittedName>
        <fullName evidence="2">Uncharacterized protein</fullName>
    </submittedName>
</protein>
<name>A0AAN9CTF7_9TELE</name>
<gene>
    <name evidence="2" type="ORF">R3I93_013874</name>
</gene>
<keyword evidence="3" id="KW-1185">Reference proteome</keyword>
<evidence type="ECO:0000313" key="2">
    <source>
        <dbReference type="EMBL" id="KAK7146266.1"/>
    </source>
</evidence>
<reference evidence="2 3" key="1">
    <citation type="submission" date="2024-02" db="EMBL/GenBank/DDBJ databases">
        <title>Chromosome-level genome assembly of the Eurasian Minnow (Phoxinus phoxinus).</title>
        <authorList>
            <person name="Oriowo T.O."/>
            <person name="Martin S."/>
            <person name="Stange M."/>
            <person name="Chrysostomakis Y."/>
            <person name="Brown T."/>
            <person name="Winkler S."/>
            <person name="Kukowka S."/>
            <person name="Myers E.W."/>
            <person name="Bohne A."/>
        </authorList>
    </citation>
    <scope>NUCLEOTIDE SEQUENCE [LARGE SCALE GENOMIC DNA]</scope>
    <source>
        <strain evidence="2">ZFMK-TIS-60720</strain>
        <tissue evidence="2">Whole Organism</tissue>
    </source>
</reference>
<dbReference type="Proteomes" id="UP001364617">
    <property type="component" value="Unassembled WGS sequence"/>
</dbReference>